<evidence type="ECO:0000313" key="2">
    <source>
        <dbReference type="EMBL" id="OWF51615.1"/>
    </source>
</evidence>
<gene>
    <name evidence="2" type="ORF">KP79_PYT00712</name>
</gene>
<comment type="caution">
    <text evidence="2">The sequence shown here is derived from an EMBL/GenBank/DDBJ whole genome shotgun (WGS) entry which is preliminary data.</text>
</comment>
<keyword evidence="3" id="KW-1185">Reference proteome</keyword>
<organism evidence="2 3">
    <name type="scientific">Mizuhopecten yessoensis</name>
    <name type="common">Japanese scallop</name>
    <name type="synonym">Patinopecten yessoensis</name>
    <dbReference type="NCBI Taxonomy" id="6573"/>
    <lineage>
        <taxon>Eukaryota</taxon>
        <taxon>Metazoa</taxon>
        <taxon>Spiralia</taxon>
        <taxon>Lophotrochozoa</taxon>
        <taxon>Mollusca</taxon>
        <taxon>Bivalvia</taxon>
        <taxon>Autobranchia</taxon>
        <taxon>Pteriomorphia</taxon>
        <taxon>Pectinida</taxon>
        <taxon>Pectinoidea</taxon>
        <taxon>Pectinidae</taxon>
        <taxon>Mizuhopecten</taxon>
    </lineage>
</organism>
<sequence>MTITGPDEVKYQETLTLTCTTPDPALLPLTWFSMGYRSRDMVQVEPDAGRWKHRTTITTLTTPDNVTSSVLQIEDCSIQDESKYECRSRVQEDINTTISARHFVSVPNAFAVTGPDEVKFQENLTLTCTAPYPSMLPLTWFLVVNGTNVKIEPDQGRWKYRTTITITTNPDHATLSVLQIEYCSNQDGSMYECRTSVQKDTNTSTSALHNVSVSYGNIKNKVNEFRGRIGGFDIFRAIRL</sequence>
<dbReference type="InterPro" id="IPR003599">
    <property type="entry name" value="Ig_sub"/>
</dbReference>
<accession>A0A210QSB7</accession>
<dbReference type="AlphaFoldDB" id="A0A210QSB7"/>
<feature type="domain" description="Ig-like" evidence="1">
    <location>
        <begin position="107"/>
        <end position="214"/>
    </location>
</feature>
<dbReference type="OrthoDB" id="10035376at2759"/>
<dbReference type="SMART" id="SM00409">
    <property type="entry name" value="IG"/>
    <property type="match status" value="2"/>
</dbReference>
<name>A0A210QSB7_MIZYE</name>
<dbReference type="PROSITE" id="PS50835">
    <property type="entry name" value="IG_LIKE"/>
    <property type="match status" value="2"/>
</dbReference>
<dbReference type="EMBL" id="NEDP02002180">
    <property type="protein sequence ID" value="OWF51615.1"/>
    <property type="molecule type" value="Genomic_DNA"/>
</dbReference>
<reference evidence="2 3" key="1">
    <citation type="journal article" date="2017" name="Nat. Ecol. Evol.">
        <title>Scallop genome provides insights into evolution of bilaterian karyotype and development.</title>
        <authorList>
            <person name="Wang S."/>
            <person name="Zhang J."/>
            <person name="Jiao W."/>
            <person name="Li J."/>
            <person name="Xun X."/>
            <person name="Sun Y."/>
            <person name="Guo X."/>
            <person name="Huan P."/>
            <person name="Dong B."/>
            <person name="Zhang L."/>
            <person name="Hu X."/>
            <person name="Sun X."/>
            <person name="Wang J."/>
            <person name="Zhao C."/>
            <person name="Wang Y."/>
            <person name="Wang D."/>
            <person name="Huang X."/>
            <person name="Wang R."/>
            <person name="Lv J."/>
            <person name="Li Y."/>
            <person name="Zhang Z."/>
            <person name="Liu B."/>
            <person name="Lu W."/>
            <person name="Hui Y."/>
            <person name="Liang J."/>
            <person name="Zhou Z."/>
            <person name="Hou R."/>
            <person name="Li X."/>
            <person name="Liu Y."/>
            <person name="Li H."/>
            <person name="Ning X."/>
            <person name="Lin Y."/>
            <person name="Zhao L."/>
            <person name="Xing Q."/>
            <person name="Dou J."/>
            <person name="Li Y."/>
            <person name="Mao J."/>
            <person name="Guo H."/>
            <person name="Dou H."/>
            <person name="Li T."/>
            <person name="Mu C."/>
            <person name="Jiang W."/>
            <person name="Fu Q."/>
            <person name="Fu X."/>
            <person name="Miao Y."/>
            <person name="Liu J."/>
            <person name="Yu Q."/>
            <person name="Li R."/>
            <person name="Liao H."/>
            <person name="Li X."/>
            <person name="Kong Y."/>
            <person name="Jiang Z."/>
            <person name="Chourrout D."/>
            <person name="Li R."/>
            <person name="Bao Z."/>
        </authorList>
    </citation>
    <scope>NUCLEOTIDE SEQUENCE [LARGE SCALE GENOMIC DNA]</scope>
    <source>
        <strain evidence="2 3">PY_sf001</strain>
    </source>
</reference>
<dbReference type="Proteomes" id="UP000242188">
    <property type="component" value="Unassembled WGS sequence"/>
</dbReference>
<dbReference type="InterPro" id="IPR036179">
    <property type="entry name" value="Ig-like_dom_sf"/>
</dbReference>
<dbReference type="InterPro" id="IPR013783">
    <property type="entry name" value="Ig-like_fold"/>
</dbReference>
<protein>
    <recommendedName>
        <fullName evidence="1">Ig-like domain-containing protein</fullName>
    </recommendedName>
</protein>
<evidence type="ECO:0000313" key="3">
    <source>
        <dbReference type="Proteomes" id="UP000242188"/>
    </source>
</evidence>
<dbReference type="InterPro" id="IPR007110">
    <property type="entry name" value="Ig-like_dom"/>
</dbReference>
<evidence type="ECO:0000259" key="1">
    <source>
        <dbReference type="PROSITE" id="PS50835"/>
    </source>
</evidence>
<dbReference type="Gene3D" id="2.60.40.10">
    <property type="entry name" value="Immunoglobulins"/>
    <property type="match status" value="2"/>
</dbReference>
<feature type="domain" description="Ig-like" evidence="1">
    <location>
        <begin position="1"/>
        <end position="99"/>
    </location>
</feature>
<proteinExistence type="predicted"/>
<dbReference type="SUPFAM" id="SSF48726">
    <property type="entry name" value="Immunoglobulin"/>
    <property type="match status" value="2"/>
</dbReference>